<dbReference type="InterPro" id="IPR005133">
    <property type="entry name" value="PhaG_MnhG_YufB"/>
</dbReference>
<sequence>MDQVLEILIAVFLVIGGVFGLVGSFGLIKLNDAMSRLHAPTKATTLGVGGVLIASMLHAYAHEGHLSWHELLITLFLFLTAPITANFIAKAHIHRHETPDSLPVAGEDLKWATHDIAPEKQKSDSAPTDRS</sequence>
<dbReference type="EMBL" id="SMFP01000001">
    <property type="protein sequence ID" value="TDE41005.1"/>
    <property type="molecule type" value="Genomic_DNA"/>
</dbReference>
<gene>
    <name evidence="2" type="ORF">E1B25_01990</name>
</gene>
<proteinExistence type="predicted"/>
<dbReference type="AlphaFoldDB" id="A0A4R5F0K2"/>
<keyword evidence="3" id="KW-1185">Reference proteome</keyword>
<dbReference type="NCBIfam" id="NF009316">
    <property type="entry name" value="PRK12674.1-5"/>
    <property type="match status" value="1"/>
</dbReference>
<evidence type="ECO:0000313" key="2">
    <source>
        <dbReference type="EMBL" id="TDE41005.1"/>
    </source>
</evidence>
<comment type="caution">
    <text evidence="2">The sequence shown here is derived from an EMBL/GenBank/DDBJ whole genome shotgun (WGS) entry which is preliminary data.</text>
</comment>
<name>A0A4R5F0K2_9RHOB</name>
<organism evidence="2 3">
    <name type="scientific">Antarcticimicrobium sediminis</name>
    <dbReference type="NCBI Taxonomy" id="2546227"/>
    <lineage>
        <taxon>Bacteria</taxon>
        <taxon>Pseudomonadati</taxon>
        <taxon>Pseudomonadota</taxon>
        <taxon>Alphaproteobacteria</taxon>
        <taxon>Rhodobacterales</taxon>
        <taxon>Paracoccaceae</taxon>
        <taxon>Antarcticimicrobium</taxon>
    </lineage>
</organism>
<dbReference type="PANTHER" id="PTHR34703">
    <property type="entry name" value="ANTIPORTER SUBUNIT MNHG2-RELATED"/>
    <property type="match status" value="1"/>
</dbReference>
<dbReference type="NCBIfam" id="TIGR01300">
    <property type="entry name" value="CPA3_mnhG_phaG"/>
    <property type="match status" value="1"/>
</dbReference>
<dbReference type="OrthoDB" id="4427992at2"/>
<reference evidence="2 3" key="1">
    <citation type="submission" date="2019-03" db="EMBL/GenBank/DDBJ databases">
        <authorList>
            <person name="Zhang S."/>
        </authorList>
    </citation>
    <scope>NUCLEOTIDE SEQUENCE [LARGE SCALE GENOMIC DNA]</scope>
    <source>
        <strain evidence="2 3">S4J41</strain>
    </source>
</reference>
<feature type="transmembrane region" description="Helical" evidence="1">
    <location>
        <begin position="6"/>
        <end position="31"/>
    </location>
</feature>
<protein>
    <submittedName>
        <fullName evidence="2">Na+/H+ antiporter subunit G</fullName>
    </submittedName>
</protein>
<dbReference type="GO" id="GO:0015385">
    <property type="term" value="F:sodium:proton antiporter activity"/>
    <property type="evidence" value="ECO:0007669"/>
    <property type="project" value="TreeGrafter"/>
</dbReference>
<keyword evidence="1" id="KW-0812">Transmembrane</keyword>
<dbReference type="RefSeq" id="WP_132826995.1">
    <property type="nucleotide sequence ID" value="NZ_SMFP01000001.1"/>
</dbReference>
<dbReference type="Pfam" id="PF03334">
    <property type="entry name" value="PhaG_MnhG_YufB"/>
    <property type="match status" value="1"/>
</dbReference>
<keyword evidence="1" id="KW-1133">Transmembrane helix</keyword>
<dbReference type="PANTHER" id="PTHR34703:SF1">
    <property type="entry name" value="ANTIPORTER SUBUNIT MNHG2-RELATED"/>
    <property type="match status" value="1"/>
</dbReference>
<accession>A0A4R5F0K2</accession>
<feature type="transmembrane region" description="Helical" evidence="1">
    <location>
        <begin position="43"/>
        <end position="61"/>
    </location>
</feature>
<dbReference type="Proteomes" id="UP000294662">
    <property type="component" value="Unassembled WGS sequence"/>
</dbReference>
<evidence type="ECO:0000256" key="1">
    <source>
        <dbReference type="SAM" id="Phobius"/>
    </source>
</evidence>
<feature type="transmembrane region" description="Helical" evidence="1">
    <location>
        <begin position="67"/>
        <end position="89"/>
    </location>
</feature>
<keyword evidence="1" id="KW-0472">Membrane</keyword>
<evidence type="ECO:0000313" key="3">
    <source>
        <dbReference type="Proteomes" id="UP000294662"/>
    </source>
</evidence>